<dbReference type="Pfam" id="PF08335">
    <property type="entry name" value="GlnD_UR_UTase"/>
    <property type="match status" value="1"/>
</dbReference>
<name>A0ABQ5URR7_9HYPH</name>
<dbReference type="NCBIfam" id="NF008292">
    <property type="entry name" value="PRK11072.1"/>
    <property type="match status" value="1"/>
</dbReference>
<feature type="domain" description="Glutamate-ammonia ligase adenylyltransferase repeated" evidence="7">
    <location>
        <begin position="42"/>
        <end position="285"/>
    </location>
</feature>
<dbReference type="SUPFAM" id="SSF81301">
    <property type="entry name" value="Nucleotidyltransferase"/>
    <property type="match status" value="2"/>
</dbReference>
<accession>A0ABQ5URR7</accession>
<sequence>MQSLASYVQSFNSSFGNDMAWEGALSSIEVPLENLQNCKDNLRPIFAAAPYLFDCAHTHLSWFDSALTRPVGDTIASILSETEGAASLDLDELGLRAHLRQLKAKMALISAVAEIVGASTAKDTTEWLALFADKSLDAALDFLVTNRFAELGVELDPAFSAARQSGLTVLALGKHGGLELNYSSDIDVVTFYDLTRSPIADNPRVGRIYEKLVRDLAAIMQERDENGYVFRTDLRLRPDPGSTPVAISTGAALAYYESRGQNWERAAWIKARPCAGDIEAGELFLKELAPFIWRKHLDFATIGDIKTIKRQINTAKNVAGRTVLGHNVKLGSGGIREIEFFAQVQQLIAGGRDPLLRTRATCDTLNALAATNWISADVAHGLIDRYWFLRSVENRVQMLNDEQTHVLPDTDQQLEPIVALLPFDDVETFKTAYRECLDAVVEHYGDLFIDDEEDGELDNLVFTGSDDDPSTWTKLSEIGFQDPSEAIRTIKRWHYGGYAATRADKARQTLTALIPSLLRNISNARNADEALRHFDFFISKLPAGVQLFALLHSNQRLQQVLIDFMAAAPRMTDAILRRVHIVDGLIDPAFYDEVPSAQTIDTRAQEFLGEARSYEDLIDRARIFGQEQIFLISAGLVAGTLNAEAAAKQYSALAEILLNWVFEAVRQEFERKYGQVPGAQVALLAFGKMASREMNAQSDLDFILIYDAPEGSDASDGEKQLATSHYFIRLTQRLVAAISAPTAEGVLYETDMRLRPSGNAGPLATSLRGFSRYQREDAWTWEHMALSRARVVLADGDLDARINNEIASILSSPRDRQKLVTDVREMRQRLLEERPPKSVWDIKLANGGLIDLEFIAQFGQLAHGQKIAAPQVPPIEVFQALEKAKLIEDAARLIETHALYNTVLQLTAACQNETVKVDNWGDGFVELLTRTTNFPSLDMLQDELAQRQENSALRFDQFVK</sequence>
<dbReference type="SUPFAM" id="SSF81593">
    <property type="entry name" value="Nucleotidyltransferase substrate binding subunit/domain"/>
    <property type="match status" value="2"/>
</dbReference>
<evidence type="ECO:0000256" key="4">
    <source>
        <dbReference type="ARBA" id="ARBA00022840"/>
    </source>
</evidence>
<reference evidence="9" key="2">
    <citation type="submission" date="2023-01" db="EMBL/GenBank/DDBJ databases">
        <title>Draft genome sequence of Maritalea porphyrae strain NBRC 107169.</title>
        <authorList>
            <person name="Sun Q."/>
            <person name="Mori K."/>
        </authorList>
    </citation>
    <scope>NUCLEOTIDE SEQUENCE</scope>
    <source>
        <strain evidence="9">NBRC 107169</strain>
    </source>
</reference>
<dbReference type="Gene3D" id="3.30.460.10">
    <property type="entry name" value="Beta Polymerase, domain 2"/>
    <property type="match status" value="2"/>
</dbReference>
<dbReference type="PANTHER" id="PTHR30621">
    <property type="entry name" value="GLUTAMINE SYNTHETASE ADENYLYLTRANSFERASE"/>
    <property type="match status" value="1"/>
</dbReference>
<evidence type="ECO:0000256" key="5">
    <source>
        <dbReference type="ARBA" id="ARBA00022842"/>
    </source>
</evidence>
<dbReference type="InterPro" id="IPR005190">
    <property type="entry name" value="GlnE_rpt_dom"/>
</dbReference>
<reference evidence="9" key="1">
    <citation type="journal article" date="2014" name="Int. J. Syst. Evol. Microbiol.">
        <title>Complete genome of a new Firmicutes species belonging to the dominant human colonic microbiota ('Ruminococcus bicirculans') reveals two chromosomes and a selective capacity to utilize plant glucans.</title>
        <authorList>
            <consortium name="NISC Comparative Sequencing Program"/>
            <person name="Wegmann U."/>
            <person name="Louis P."/>
            <person name="Goesmann A."/>
            <person name="Henrissat B."/>
            <person name="Duncan S.H."/>
            <person name="Flint H.J."/>
        </authorList>
    </citation>
    <scope>NUCLEOTIDE SEQUENCE</scope>
    <source>
        <strain evidence="9">NBRC 107169</strain>
    </source>
</reference>
<protein>
    <submittedName>
        <fullName evidence="9">Glutamate-ammonia-ligase adenylyltransferase</fullName>
    </submittedName>
</protein>
<feature type="domain" description="Glutamate-ammonia ligase adenylyltransferase repeated" evidence="7">
    <location>
        <begin position="561"/>
        <end position="803"/>
    </location>
</feature>
<dbReference type="InterPro" id="IPR013546">
    <property type="entry name" value="PII_UdlTrfase/GS_AdlTrfase"/>
</dbReference>
<organism evidence="9 10">
    <name type="scientific">Maritalea porphyrae</name>
    <dbReference type="NCBI Taxonomy" id="880732"/>
    <lineage>
        <taxon>Bacteria</taxon>
        <taxon>Pseudomonadati</taxon>
        <taxon>Pseudomonadota</taxon>
        <taxon>Alphaproteobacteria</taxon>
        <taxon>Hyphomicrobiales</taxon>
        <taxon>Devosiaceae</taxon>
        <taxon>Maritalea</taxon>
    </lineage>
</organism>
<comment type="caution">
    <text evidence="9">The sequence shown here is derived from an EMBL/GenBank/DDBJ whole genome shotgun (WGS) entry which is preliminary data.</text>
</comment>
<dbReference type="EMBL" id="BSNI01000002">
    <property type="protein sequence ID" value="GLQ17973.1"/>
    <property type="molecule type" value="Genomic_DNA"/>
</dbReference>
<dbReference type="PANTHER" id="PTHR30621:SF0">
    <property type="entry name" value="BIFUNCTIONAL GLUTAMINE SYNTHETASE ADENYLYLTRANSFERASE_ADENYLYL-REMOVING ENZYME"/>
    <property type="match status" value="1"/>
</dbReference>
<evidence type="ECO:0000256" key="1">
    <source>
        <dbReference type="ARBA" id="ARBA00022679"/>
    </source>
</evidence>
<keyword evidence="2 9" id="KW-0548">Nucleotidyltransferase</keyword>
<evidence type="ECO:0000256" key="6">
    <source>
        <dbReference type="ARBA" id="ARBA00023268"/>
    </source>
</evidence>
<dbReference type="CDD" id="cd05401">
    <property type="entry name" value="NT_GlnE_GlnD_like"/>
    <property type="match status" value="2"/>
</dbReference>
<dbReference type="InterPro" id="IPR043519">
    <property type="entry name" value="NT_sf"/>
</dbReference>
<evidence type="ECO:0000259" key="8">
    <source>
        <dbReference type="Pfam" id="PF08335"/>
    </source>
</evidence>
<dbReference type="Proteomes" id="UP001161405">
    <property type="component" value="Unassembled WGS sequence"/>
</dbReference>
<keyword evidence="4" id="KW-0067">ATP-binding</keyword>
<dbReference type="Gene3D" id="1.20.120.1510">
    <property type="match status" value="1"/>
</dbReference>
<evidence type="ECO:0000259" key="7">
    <source>
        <dbReference type="Pfam" id="PF03710"/>
    </source>
</evidence>
<dbReference type="Pfam" id="PF03710">
    <property type="entry name" value="GlnE"/>
    <property type="match status" value="2"/>
</dbReference>
<keyword evidence="6" id="KW-0511">Multifunctional enzyme</keyword>
<dbReference type="NCBIfam" id="NF010706">
    <property type="entry name" value="PRK14108.1"/>
    <property type="match status" value="1"/>
</dbReference>
<evidence type="ECO:0000256" key="3">
    <source>
        <dbReference type="ARBA" id="ARBA00022741"/>
    </source>
</evidence>
<proteinExistence type="predicted"/>
<dbReference type="RefSeq" id="WP_379863367.1">
    <property type="nucleotide sequence ID" value="NZ_JBHMDU010000002.1"/>
</dbReference>
<evidence type="ECO:0000256" key="2">
    <source>
        <dbReference type="ARBA" id="ARBA00022695"/>
    </source>
</evidence>
<dbReference type="InterPro" id="IPR023057">
    <property type="entry name" value="GlnE"/>
</dbReference>
<evidence type="ECO:0000313" key="9">
    <source>
        <dbReference type="EMBL" id="GLQ17973.1"/>
    </source>
</evidence>
<keyword evidence="1" id="KW-0808">Transferase</keyword>
<feature type="domain" description="PII-uridylyltransferase/Glutamine-synthetase adenylyltransferase" evidence="8">
    <location>
        <begin position="316"/>
        <end position="448"/>
    </location>
</feature>
<gene>
    <name evidence="9" type="primary">glnE</name>
    <name evidence="9" type="ORF">GCM10007879_22220</name>
</gene>
<keyword evidence="5" id="KW-0460">Magnesium</keyword>
<dbReference type="GO" id="GO:0016779">
    <property type="term" value="F:nucleotidyltransferase activity"/>
    <property type="evidence" value="ECO:0007669"/>
    <property type="project" value="UniProtKB-KW"/>
</dbReference>
<keyword evidence="3" id="KW-0547">Nucleotide-binding</keyword>
<evidence type="ECO:0000313" key="10">
    <source>
        <dbReference type="Proteomes" id="UP001161405"/>
    </source>
</evidence>
<keyword evidence="10" id="KW-1185">Reference proteome</keyword>
<dbReference type="Gene3D" id="1.20.120.330">
    <property type="entry name" value="Nucleotidyltransferases domain 2"/>
    <property type="match status" value="2"/>
</dbReference>